<evidence type="ECO:0000313" key="2">
    <source>
        <dbReference type="Proteomes" id="UP000800039"/>
    </source>
</evidence>
<comment type="caution">
    <text evidence="1">The sequence shown here is derived from an EMBL/GenBank/DDBJ whole genome shotgun (WGS) entry which is preliminary data.</text>
</comment>
<evidence type="ECO:0000313" key="1">
    <source>
        <dbReference type="EMBL" id="KAF1851716.1"/>
    </source>
</evidence>
<dbReference type="InterPro" id="IPR038883">
    <property type="entry name" value="AN11006-like"/>
</dbReference>
<gene>
    <name evidence="1" type="ORF">K460DRAFT_254509</name>
</gene>
<dbReference type="PANTHER" id="PTHR42085">
    <property type="entry name" value="F-BOX DOMAIN-CONTAINING PROTEIN"/>
    <property type="match status" value="1"/>
</dbReference>
<dbReference type="AlphaFoldDB" id="A0A9P4GUE0"/>
<feature type="non-terminal residue" evidence="1">
    <location>
        <position position="305"/>
    </location>
</feature>
<dbReference type="EMBL" id="ML976614">
    <property type="protein sequence ID" value="KAF1851716.1"/>
    <property type="molecule type" value="Genomic_DNA"/>
</dbReference>
<dbReference type="RefSeq" id="XP_040794279.1">
    <property type="nucleotide sequence ID" value="XM_040927407.1"/>
</dbReference>
<dbReference type="GeneID" id="63844660"/>
<accession>A0A9P4GUE0</accession>
<reference evidence="1" key="1">
    <citation type="submission" date="2020-01" db="EMBL/GenBank/DDBJ databases">
        <authorList>
            <consortium name="DOE Joint Genome Institute"/>
            <person name="Haridas S."/>
            <person name="Albert R."/>
            <person name="Binder M."/>
            <person name="Bloem J."/>
            <person name="Labutti K."/>
            <person name="Salamov A."/>
            <person name="Andreopoulos B."/>
            <person name="Baker S.E."/>
            <person name="Barry K."/>
            <person name="Bills G."/>
            <person name="Bluhm B.H."/>
            <person name="Cannon C."/>
            <person name="Castanera R."/>
            <person name="Culley D.E."/>
            <person name="Daum C."/>
            <person name="Ezra D."/>
            <person name="Gonzalez J.B."/>
            <person name="Henrissat B."/>
            <person name="Kuo A."/>
            <person name="Liang C."/>
            <person name="Lipzen A."/>
            <person name="Lutzoni F."/>
            <person name="Magnuson J."/>
            <person name="Mondo S."/>
            <person name="Nolan M."/>
            <person name="Ohm R."/>
            <person name="Pangilinan J."/>
            <person name="Park H.-J."/>
            <person name="Ramirez L."/>
            <person name="Alfaro M."/>
            <person name="Sun H."/>
            <person name="Tritt A."/>
            <person name="Yoshinaga Y."/>
            <person name="Zwiers L.-H."/>
            <person name="Turgeon B.G."/>
            <person name="Goodwin S.B."/>
            <person name="Spatafora J.W."/>
            <person name="Crous P.W."/>
            <person name="Grigoriev I.V."/>
        </authorList>
    </citation>
    <scope>NUCLEOTIDE SEQUENCE</scope>
    <source>
        <strain evidence="1">CBS 394.84</strain>
    </source>
</reference>
<keyword evidence="2" id="KW-1185">Reference proteome</keyword>
<organism evidence="1 2">
    <name type="scientific">Cucurbitaria berberidis CBS 394.84</name>
    <dbReference type="NCBI Taxonomy" id="1168544"/>
    <lineage>
        <taxon>Eukaryota</taxon>
        <taxon>Fungi</taxon>
        <taxon>Dikarya</taxon>
        <taxon>Ascomycota</taxon>
        <taxon>Pezizomycotina</taxon>
        <taxon>Dothideomycetes</taxon>
        <taxon>Pleosporomycetidae</taxon>
        <taxon>Pleosporales</taxon>
        <taxon>Pleosporineae</taxon>
        <taxon>Cucurbitariaceae</taxon>
        <taxon>Cucurbitaria</taxon>
    </lineage>
</organism>
<dbReference type="OrthoDB" id="2951834at2759"/>
<protein>
    <submittedName>
        <fullName evidence="1">Uncharacterized protein</fullName>
    </submittedName>
</protein>
<sequence>TTSLTFKRSVLEKHDPFASLALAIDSPATNTCPFPFMMLPLSVRNKVYEYLLVVPGIICVRQKHTSFHDERRAFLYAEHREYLPGIAYALAQLTVDGYKIRFACFAATNINILRASKEIYAEAKTVLYGKNAFEIVKPTNEMSPPPDFSVRLFPSGCQRLVTKLNIRLRSFYDLHWLLSGGYNVIKNHYRGLDTLTLILEMDVASKGFGKEWSRKEQENWRVYVQRLQGNLRKDLFGDTKLVKAKLIPTWINLRVLFGGESYDEKFYTPPNIANAPDSELVEHTKRDELKRALVEAWELFKKGGK</sequence>
<dbReference type="Proteomes" id="UP000800039">
    <property type="component" value="Unassembled WGS sequence"/>
</dbReference>
<name>A0A9P4GUE0_9PLEO</name>
<dbReference type="PANTHER" id="PTHR42085:SF8">
    <property type="entry name" value="F-BOX DOMAIN-CONTAINING PROTEIN"/>
    <property type="match status" value="1"/>
</dbReference>
<feature type="non-terminal residue" evidence="1">
    <location>
        <position position="1"/>
    </location>
</feature>
<proteinExistence type="predicted"/>